<evidence type="ECO:0000256" key="8">
    <source>
        <dbReference type="ARBA" id="ARBA00022840"/>
    </source>
</evidence>
<dbReference type="FunFam" id="3.40.50.300:FF:000608">
    <property type="entry name" value="Mov10 RISC complex RNA helicase"/>
    <property type="match status" value="1"/>
</dbReference>
<keyword evidence="4" id="KW-0963">Cytoplasm</keyword>
<dbReference type="GO" id="GO:0008270">
    <property type="term" value="F:zinc ion binding"/>
    <property type="evidence" value="ECO:0007669"/>
    <property type="project" value="InterPro"/>
</dbReference>
<comment type="catalytic activity">
    <reaction evidence="11">
        <text>ATP + H2O = ADP + phosphate + H(+)</text>
        <dbReference type="Rhea" id="RHEA:13065"/>
        <dbReference type="ChEBI" id="CHEBI:15377"/>
        <dbReference type="ChEBI" id="CHEBI:15378"/>
        <dbReference type="ChEBI" id="CHEBI:30616"/>
        <dbReference type="ChEBI" id="CHEBI:43474"/>
        <dbReference type="ChEBI" id="CHEBI:456216"/>
        <dbReference type="EC" id="3.6.4.13"/>
    </reaction>
</comment>
<dbReference type="Pfam" id="PF12874">
    <property type="entry name" value="zf-met"/>
    <property type="match status" value="2"/>
</dbReference>
<dbReference type="InterPro" id="IPR041677">
    <property type="entry name" value="DNA2/NAM7_AAA_11"/>
</dbReference>
<evidence type="ECO:0000256" key="5">
    <source>
        <dbReference type="ARBA" id="ARBA00022741"/>
    </source>
</evidence>
<evidence type="ECO:0000256" key="11">
    <source>
        <dbReference type="ARBA" id="ARBA00047984"/>
    </source>
</evidence>
<evidence type="ECO:0000256" key="6">
    <source>
        <dbReference type="ARBA" id="ARBA00022801"/>
    </source>
</evidence>
<dbReference type="InterPro" id="IPR041679">
    <property type="entry name" value="DNA2/NAM7-like_C"/>
</dbReference>
<keyword evidence="7" id="KW-0347">Helicase</keyword>
<dbReference type="InterPro" id="IPR013087">
    <property type="entry name" value="Znf_C2H2_type"/>
</dbReference>
<proteinExistence type="inferred from homology"/>
<dbReference type="SMART" id="SM00451">
    <property type="entry name" value="ZnF_U1"/>
    <property type="match status" value="2"/>
</dbReference>
<keyword evidence="10" id="KW-0943">RNA-mediated gene silencing</keyword>
<dbReference type="CDD" id="cd18038">
    <property type="entry name" value="DEXXQc_Helz-like"/>
    <property type="match status" value="1"/>
</dbReference>
<dbReference type="GO" id="GO:0016787">
    <property type="term" value="F:hydrolase activity"/>
    <property type="evidence" value="ECO:0007669"/>
    <property type="project" value="UniProtKB-KW"/>
</dbReference>
<dbReference type="InterPro" id="IPR036236">
    <property type="entry name" value="Znf_C2H2_sf"/>
</dbReference>
<keyword evidence="5" id="KW-0547">Nucleotide-binding</keyword>
<feature type="domain" description="C2H2-type" evidence="12">
    <location>
        <begin position="27"/>
        <end position="51"/>
    </location>
</feature>
<dbReference type="InterPro" id="IPR003604">
    <property type="entry name" value="Matrin/U1-like-C_Znf_C2H2"/>
</dbReference>
<dbReference type="AlphaFoldDB" id="A0AAD7N4R4"/>
<keyword evidence="14" id="KW-1185">Reference proteome</keyword>
<keyword evidence="6 13" id="KW-0378">Hydrolase</keyword>
<keyword evidence="9" id="KW-0694">RNA-binding</keyword>
<dbReference type="PANTHER" id="PTHR45418">
    <property type="entry name" value="CANCER/TESTIS ANTIGEN 55"/>
    <property type="match status" value="1"/>
</dbReference>
<dbReference type="GO" id="GO:0036464">
    <property type="term" value="C:cytoplasmic ribonucleoprotein granule"/>
    <property type="evidence" value="ECO:0007669"/>
    <property type="project" value="UniProtKB-SubCell"/>
</dbReference>
<evidence type="ECO:0000256" key="2">
    <source>
        <dbReference type="ARBA" id="ARBA00005601"/>
    </source>
</evidence>
<evidence type="ECO:0000313" key="13">
    <source>
        <dbReference type="EMBL" id="KAJ7746485.1"/>
    </source>
</evidence>
<reference evidence="13" key="1">
    <citation type="submission" date="2023-03" db="EMBL/GenBank/DDBJ databases">
        <title>Massive genome expansion in bonnet fungi (Mycena s.s.) driven by repeated elements and novel gene families across ecological guilds.</title>
        <authorList>
            <consortium name="Lawrence Berkeley National Laboratory"/>
            <person name="Harder C.B."/>
            <person name="Miyauchi S."/>
            <person name="Viragh M."/>
            <person name="Kuo A."/>
            <person name="Thoen E."/>
            <person name="Andreopoulos B."/>
            <person name="Lu D."/>
            <person name="Skrede I."/>
            <person name="Drula E."/>
            <person name="Henrissat B."/>
            <person name="Morin E."/>
            <person name="Kohler A."/>
            <person name="Barry K."/>
            <person name="LaButti K."/>
            <person name="Morin E."/>
            <person name="Salamov A."/>
            <person name="Lipzen A."/>
            <person name="Mereny Z."/>
            <person name="Hegedus B."/>
            <person name="Baldrian P."/>
            <person name="Stursova M."/>
            <person name="Weitz H."/>
            <person name="Taylor A."/>
            <person name="Grigoriev I.V."/>
            <person name="Nagy L.G."/>
            <person name="Martin F."/>
            <person name="Kauserud H."/>
        </authorList>
    </citation>
    <scope>NUCLEOTIDE SEQUENCE</scope>
    <source>
        <strain evidence="13">CBHHK188m</strain>
    </source>
</reference>
<dbReference type="Gene3D" id="3.40.50.300">
    <property type="entry name" value="P-loop containing nucleotide triphosphate hydrolases"/>
    <property type="match status" value="2"/>
</dbReference>
<dbReference type="InterPro" id="IPR049080">
    <property type="entry name" value="MOV-10-like_beta-barrel"/>
</dbReference>
<comment type="subcellular location">
    <subcellularLocation>
        <location evidence="1">Cytoplasm</location>
        <location evidence="1">Cytoplasmic ribonucleoprotein granule</location>
    </subcellularLocation>
</comment>
<dbReference type="Proteomes" id="UP001215280">
    <property type="component" value="Unassembled WGS sequence"/>
</dbReference>
<evidence type="ECO:0000256" key="9">
    <source>
        <dbReference type="ARBA" id="ARBA00022884"/>
    </source>
</evidence>
<dbReference type="PROSITE" id="PS00028">
    <property type="entry name" value="ZINC_FINGER_C2H2_1"/>
    <property type="match status" value="1"/>
</dbReference>
<dbReference type="Pfam" id="PF13086">
    <property type="entry name" value="AAA_11"/>
    <property type="match status" value="2"/>
</dbReference>
<dbReference type="SMART" id="SM00355">
    <property type="entry name" value="ZnF_C2H2"/>
    <property type="match status" value="3"/>
</dbReference>
<dbReference type="InterPro" id="IPR026122">
    <property type="entry name" value="MOV-10/SDE3_DEXXQ/H-box"/>
</dbReference>
<dbReference type="GO" id="GO:0031047">
    <property type="term" value="P:regulatory ncRNA-mediated gene silencing"/>
    <property type="evidence" value="ECO:0007669"/>
    <property type="project" value="UniProtKB-KW"/>
</dbReference>
<evidence type="ECO:0000256" key="3">
    <source>
        <dbReference type="ARBA" id="ARBA00012552"/>
    </source>
</evidence>
<evidence type="ECO:0000256" key="7">
    <source>
        <dbReference type="ARBA" id="ARBA00022806"/>
    </source>
</evidence>
<dbReference type="GO" id="GO:0005524">
    <property type="term" value="F:ATP binding"/>
    <property type="evidence" value="ECO:0007669"/>
    <property type="project" value="UniProtKB-KW"/>
</dbReference>
<dbReference type="PANTHER" id="PTHR45418:SF1">
    <property type="entry name" value="CANCER_TESTIS ANTIGEN 55"/>
    <property type="match status" value="1"/>
</dbReference>
<evidence type="ECO:0000256" key="4">
    <source>
        <dbReference type="ARBA" id="ARBA00022490"/>
    </source>
</evidence>
<protein>
    <recommendedName>
        <fullName evidence="3">RNA helicase</fullName>
        <ecNumber evidence="3">3.6.4.13</ecNumber>
    </recommendedName>
</protein>
<dbReference type="Pfam" id="PF21634">
    <property type="entry name" value="MOV-10_beta-barrel"/>
    <property type="match status" value="1"/>
</dbReference>
<accession>A0AAD7N4R4</accession>
<evidence type="ECO:0000313" key="14">
    <source>
        <dbReference type="Proteomes" id="UP001215280"/>
    </source>
</evidence>
<name>A0AAD7N4R4_9AGAR</name>
<dbReference type="EC" id="3.6.4.13" evidence="3"/>
<dbReference type="GO" id="GO:0003723">
    <property type="term" value="F:RNA binding"/>
    <property type="evidence" value="ECO:0007669"/>
    <property type="project" value="UniProtKB-KW"/>
</dbReference>
<organism evidence="13 14">
    <name type="scientific">Mycena maculata</name>
    <dbReference type="NCBI Taxonomy" id="230809"/>
    <lineage>
        <taxon>Eukaryota</taxon>
        <taxon>Fungi</taxon>
        <taxon>Dikarya</taxon>
        <taxon>Basidiomycota</taxon>
        <taxon>Agaricomycotina</taxon>
        <taxon>Agaricomycetes</taxon>
        <taxon>Agaricomycetidae</taxon>
        <taxon>Agaricales</taxon>
        <taxon>Marasmiineae</taxon>
        <taxon>Mycenaceae</taxon>
        <taxon>Mycena</taxon>
    </lineage>
</organism>
<evidence type="ECO:0000256" key="10">
    <source>
        <dbReference type="ARBA" id="ARBA00023158"/>
    </source>
</evidence>
<gene>
    <name evidence="13" type="ORF">DFH07DRAFT_590980</name>
</gene>
<dbReference type="InterPro" id="IPR047187">
    <property type="entry name" value="SF1_C_Upf1"/>
</dbReference>
<dbReference type="EMBL" id="JARJLG010000098">
    <property type="protein sequence ID" value="KAJ7746485.1"/>
    <property type="molecule type" value="Genomic_DNA"/>
</dbReference>
<dbReference type="GO" id="GO:0032574">
    <property type="term" value="F:5'-3' RNA helicase activity"/>
    <property type="evidence" value="ECO:0007669"/>
    <property type="project" value="InterPro"/>
</dbReference>
<keyword evidence="8" id="KW-0067">ATP-binding</keyword>
<evidence type="ECO:0000259" key="12">
    <source>
        <dbReference type="PROSITE" id="PS00028"/>
    </source>
</evidence>
<evidence type="ECO:0000256" key="1">
    <source>
        <dbReference type="ARBA" id="ARBA00004331"/>
    </source>
</evidence>
<dbReference type="CDD" id="cd18808">
    <property type="entry name" value="SF1_C_Upf1"/>
    <property type="match status" value="1"/>
</dbReference>
<comment type="similarity">
    <text evidence="2">Belongs to the DNA2/NAM7 helicase family. SDE3 subfamily.</text>
</comment>
<dbReference type="Pfam" id="PF13087">
    <property type="entry name" value="AAA_12"/>
    <property type="match status" value="1"/>
</dbReference>
<dbReference type="SUPFAM" id="SSF57667">
    <property type="entry name" value="beta-beta-alpha zinc fingers"/>
    <property type="match status" value="1"/>
</dbReference>
<sequence length="999" mass="111291">MSQTVCPQVLSGGACENASCPHRHNVCSCELCNLVFASSAEYTVHTSSKQHLNKAQGESGAMLHCPVCKKYVSGMKNWTQHVGGARHAARAAENGLQPGVDPEVPENVPGHTLCSTCSSHIPDRNWTRHHFTPKHMERERFVSFRAALDEAERDKNGVSVSGNFDFGIVEGRAAKSGIEIHPTISNVTPSSKISLISITLSSEKGSKTKSAFSVILHDPSRTIRYNTTYSFTVKARQEYNGRDENRLEILFEDLQLRKRFIIARILRVTVGNRADHELLKPIAPYVPRKRTTRQPETNIVEGVLPPSLKAVPYVVPLPEAPIPNGLAAALSTGTTTDIVANLRRSYLPPILDSNTYPRHFKHLLWIEEYRMERDLEHYDISQAKLTAYKPFHYLDVPGLAEKRPSVLVGDRILVQKQGSTPGHWFEGGVHVVRKEEVGLRFNASFRVTSAADRYNVRFKLNRYPMRRQHLAMDTVFLEDRVLFPLPLHVPRIPYPTQASARIKAFNPLIATNTPQLQAVVSIVKRVPGSVPFVIFGPPGTGKTVTMVEAIRQVLATDPHARILACAPSNSAADLIAARLMAWSVDELFRFYAPSRGKDQVPLELQNYTYARPDGHFSVPPLARMKRFRVVVSTCVSASVVSGIGIPRGHYTHIFVDEAGQATEPEVMIAIKTMADTKTNIVLSGDPKQLGPIIRSAIARELGLETSYIERLMHREIYDEKKGYGASVVKLTKNFRSHNAILKFPNEHFYKGELQQCGDANVINSYLGSPILLCKTFPIVFHAISGKDDREASSPSFFNRAEASQVKAYVESLRSNRRFRITDNDIGIIAPYHAQCLKIRAVLRGVADGVKVGSVEEFQGQERRVIIISTVRSSREFVEYDLKHTLGFVANPRRFNVAVTRAQALLIVVGDPDVLGLDPLWRAFLNYIHNSGGWTGRDISWDPLDEVDEGGGYDRATRAAAQHDMNAFTRRMEALTIAGVEAVDGGDDDTNVDRPWRDVE</sequence>
<comment type="caution">
    <text evidence="13">The sequence shown here is derived from an EMBL/GenBank/DDBJ whole genome shotgun (WGS) entry which is preliminary data.</text>
</comment>
<dbReference type="SUPFAM" id="SSF52540">
    <property type="entry name" value="P-loop containing nucleoside triphosphate hydrolases"/>
    <property type="match status" value="1"/>
</dbReference>
<dbReference type="InterPro" id="IPR027417">
    <property type="entry name" value="P-loop_NTPase"/>
</dbReference>